<dbReference type="Proteomes" id="UP000285123">
    <property type="component" value="Unassembled WGS sequence"/>
</dbReference>
<evidence type="ECO:0000313" key="3">
    <source>
        <dbReference type="Proteomes" id="UP000285123"/>
    </source>
</evidence>
<protein>
    <submittedName>
        <fullName evidence="2">Uncharacterized protein</fullName>
    </submittedName>
</protein>
<comment type="caution">
    <text evidence="2">The sequence shown here is derived from an EMBL/GenBank/DDBJ whole genome shotgun (WGS) entry which is preliminary data.</text>
</comment>
<name>A0A423PDJ5_9GAMM</name>
<feature type="compositionally biased region" description="Basic and acidic residues" evidence="1">
    <location>
        <begin position="18"/>
        <end position="31"/>
    </location>
</feature>
<organism evidence="2 3">
    <name type="scientific">Salinisphaera orenii YIM 95161</name>
    <dbReference type="NCBI Taxonomy" id="1051139"/>
    <lineage>
        <taxon>Bacteria</taxon>
        <taxon>Pseudomonadati</taxon>
        <taxon>Pseudomonadota</taxon>
        <taxon>Gammaproteobacteria</taxon>
        <taxon>Salinisphaerales</taxon>
        <taxon>Salinisphaeraceae</taxon>
        <taxon>Salinisphaera</taxon>
    </lineage>
</organism>
<evidence type="ECO:0000313" key="2">
    <source>
        <dbReference type="EMBL" id="ROO23095.1"/>
    </source>
</evidence>
<proteinExistence type="predicted"/>
<dbReference type="AlphaFoldDB" id="A0A423PDJ5"/>
<feature type="region of interest" description="Disordered" evidence="1">
    <location>
        <begin position="1"/>
        <end position="39"/>
    </location>
</feature>
<evidence type="ECO:0000256" key="1">
    <source>
        <dbReference type="SAM" id="MobiDB-lite"/>
    </source>
</evidence>
<reference evidence="2 3" key="1">
    <citation type="submission" date="2013-10" db="EMBL/GenBank/DDBJ databases">
        <title>Salinisphaera halophila YIM 95161 Genome Sequencing.</title>
        <authorList>
            <person name="Lai Q."/>
            <person name="Li C."/>
            <person name="Shao Z."/>
        </authorList>
    </citation>
    <scope>NUCLEOTIDE SEQUENCE [LARGE SCALE GENOMIC DNA]</scope>
    <source>
        <strain evidence="2 3">YIM 95161</strain>
    </source>
</reference>
<sequence length="39" mass="4311">MSKGMDRKKGEKKKPTRTLKEKRAAKADARGKGPKGLLD</sequence>
<dbReference type="EMBL" id="AYKF01000143">
    <property type="protein sequence ID" value="ROO23095.1"/>
    <property type="molecule type" value="Genomic_DNA"/>
</dbReference>
<gene>
    <name evidence="2" type="ORF">SAHL_16925</name>
</gene>
<accession>A0A423PDJ5</accession>